<feature type="domain" description="CobW/HypB/UreG nucleotide-binding" evidence="9">
    <location>
        <begin position="105"/>
        <end position="264"/>
    </location>
</feature>
<dbReference type="GO" id="GO:0008270">
    <property type="term" value="F:zinc ion binding"/>
    <property type="evidence" value="ECO:0007669"/>
    <property type="project" value="TreeGrafter"/>
</dbReference>
<keyword evidence="3" id="KW-0479">Metal-binding</keyword>
<dbReference type="Pfam" id="PF02492">
    <property type="entry name" value="cobW"/>
    <property type="match status" value="1"/>
</dbReference>
<accession>A0AAU8EPN5</accession>
<evidence type="ECO:0000259" key="9">
    <source>
        <dbReference type="Pfam" id="PF02492"/>
    </source>
</evidence>
<evidence type="ECO:0000256" key="5">
    <source>
        <dbReference type="ARBA" id="ARBA00022801"/>
    </source>
</evidence>
<dbReference type="EMBL" id="CP159279">
    <property type="protein sequence ID" value="XCH10674.1"/>
    <property type="molecule type" value="Genomic_DNA"/>
</dbReference>
<name>A0AAU8EPN5_9MICC</name>
<feature type="compositionally biased region" description="Basic and acidic residues" evidence="8">
    <location>
        <begin position="32"/>
        <end position="47"/>
    </location>
</feature>
<feature type="region of interest" description="Disordered" evidence="8">
    <location>
        <begin position="19"/>
        <end position="70"/>
    </location>
</feature>
<keyword evidence="6" id="KW-0862">Zinc</keyword>
<evidence type="ECO:0000313" key="10">
    <source>
        <dbReference type="EMBL" id="XCH10674.1"/>
    </source>
</evidence>
<dbReference type="InterPro" id="IPR003495">
    <property type="entry name" value="CobW/HypB/UreG_nucleotide-bd"/>
</dbReference>
<keyword evidence="5" id="KW-0378">Hydrolase</keyword>
<dbReference type="PANTHER" id="PTHR30134:SF2">
    <property type="entry name" value="HYDROGENASE MATURATION FACTOR HYPB"/>
    <property type="match status" value="1"/>
</dbReference>
<evidence type="ECO:0000256" key="4">
    <source>
        <dbReference type="ARBA" id="ARBA00022741"/>
    </source>
</evidence>
<evidence type="ECO:0000256" key="7">
    <source>
        <dbReference type="ARBA" id="ARBA00023134"/>
    </source>
</evidence>
<gene>
    <name evidence="10" type="primary">hypB</name>
    <name evidence="10" type="ORF">ABRP34_17880</name>
</gene>
<feature type="compositionally biased region" description="Basic and acidic residues" evidence="8">
    <location>
        <begin position="61"/>
        <end position="70"/>
    </location>
</feature>
<evidence type="ECO:0000256" key="2">
    <source>
        <dbReference type="ARBA" id="ARBA00022596"/>
    </source>
</evidence>
<organism evidence="10">
    <name type="scientific">Arthrobacter sp. K5</name>
    <dbReference type="NCBI Taxonomy" id="2839623"/>
    <lineage>
        <taxon>Bacteria</taxon>
        <taxon>Bacillati</taxon>
        <taxon>Actinomycetota</taxon>
        <taxon>Actinomycetes</taxon>
        <taxon>Micrococcales</taxon>
        <taxon>Micrococcaceae</taxon>
        <taxon>Arthrobacter</taxon>
    </lineage>
</organism>
<feature type="region of interest" description="Disordered" evidence="8">
    <location>
        <begin position="289"/>
        <end position="309"/>
    </location>
</feature>
<dbReference type="AlphaFoldDB" id="A0AAU8EPN5"/>
<dbReference type="GO" id="GO:0051604">
    <property type="term" value="P:protein maturation"/>
    <property type="evidence" value="ECO:0007669"/>
    <property type="project" value="InterPro"/>
</dbReference>
<reference evidence="10" key="1">
    <citation type="submission" date="2024-06" db="EMBL/GenBank/DDBJ databases">
        <title>Biodegradation of dimethachlon by Arthrobacter sp. K5: mechanistic insights and ecological implications.</title>
        <authorList>
            <person name="Hu S."/>
            <person name="Lu P."/>
        </authorList>
    </citation>
    <scope>NUCLEOTIDE SEQUENCE</scope>
    <source>
        <strain evidence="10">K5</strain>
    </source>
</reference>
<dbReference type="InterPro" id="IPR027417">
    <property type="entry name" value="P-loop_NTPase"/>
</dbReference>
<sequence>MCTTCGCGDEAGTRISNLAGELQTPGPGYLHSHTDEHGRTYTHEHSHQHANAGSHDHHHGHADGHHHADPGTETILLEQNLLAKNDLLAATNRGWLAGRGVRAFNVMSSPGAGKTTLLVRTLAELGGRLKAGVIEGDQETSLDADRIRATGRPVIQINTGAGCHLDAGMLRHGLDALSPEAGSTVFIENVGNLVCPALFDLGETAKVVIVSVTEGDDKPQKYPHMFMAADLVIVNKSDLLPYVDFDVDECLRRIRQINPRAEFLTLSATTGEGLADWYGWLDGATSPAAAPTPGAARSESLTGSLTEAH</sequence>
<evidence type="ECO:0000256" key="3">
    <source>
        <dbReference type="ARBA" id="ARBA00022723"/>
    </source>
</evidence>
<dbReference type="Gene3D" id="3.40.50.300">
    <property type="entry name" value="P-loop containing nucleotide triphosphate hydrolases"/>
    <property type="match status" value="1"/>
</dbReference>
<evidence type="ECO:0000256" key="8">
    <source>
        <dbReference type="SAM" id="MobiDB-lite"/>
    </source>
</evidence>
<dbReference type="InterPro" id="IPR004392">
    <property type="entry name" value="Hyd_mat_HypB"/>
</dbReference>
<dbReference type="GO" id="GO:0016151">
    <property type="term" value="F:nickel cation binding"/>
    <property type="evidence" value="ECO:0007669"/>
    <property type="project" value="InterPro"/>
</dbReference>
<evidence type="ECO:0000256" key="1">
    <source>
        <dbReference type="ARBA" id="ARBA00006211"/>
    </source>
</evidence>
<dbReference type="SUPFAM" id="SSF52540">
    <property type="entry name" value="P-loop containing nucleoside triphosphate hydrolases"/>
    <property type="match status" value="1"/>
</dbReference>
<comment type="similarity">
    <text evidence="1">Belongs to the SIMIBI class G3E GTPase family. HypB/HupM subfamily.</text>
</comment>
<dbReference type="RefSeq" id="WP_353711206.1">
    <property type="nucleotide sequence ID" value="NZ_CP159279.1"/>
</dbReference>
<dbReference type="GO" id="GO:0003924">
    <property type="term" value="F:GTPase activity"/>
    <property type="evidence" value="ECO:0007669"/>
    <property type="project" value="InterPro"/>
</dbReference>
<dbReference type="CDD" id="cd05390">
    <property type="entry name" value="HypB"/>
    <property type="match status" value="1"/>
</dbReference>
<feature type="compositionally biased region" description="Polar residues" evidence="8">
    <location>
        <begin position="299"/>
        <end position="309"/>
    </location>
</feature>
<keyword evidence="7" id="KW-0342">GTP-binding</keyword>
<protein>
    <submittedName>
        <fullName evidence="10">Hydrogenase nickel incorporation protein HypB</fullName>
    </submittedName>
</protein>
<keyword evidence="4" id="KW-0547">Nucleotide-binding</keyword>
<evidence type="ECO:0000256" key="6">
    <source>
        <dbReference type="ARBA" id="ARBA00022833"/>
    </source>
</evidence>
<dbReference type="NCBIfam" id="TIGR00073">
    <property type="entry name" value="hypB"/>
    <property type="match status" value="1"/>
</dbReference>
<proteinExistence type="inferred from homology"/>
<dbReference type="PANTHER" id="PTHR30134">
    <property type="entry name" value="HYDROGENASE PROTEIN ASSEMBLY PROTEIN, NICKEL CHAPERONE"/>
    <property type="match status" value="1"/>
</dbReference>
<keyword evidence="2" id="KW-0533">Nickel</keyword>
<dbReference type="GO" id="GO:0005525">
    <property type="term" value="F:GTP binding"/>
    <property type="evidence" value="ECO:0007669"/>
    <property type="project" value="UniProtKB-KW"/>
</dbReference>